<feature type="region of interest" description="Disordered" evidence="1">
    <location>
        <begin position="532"/>
        <end position="568"/>
    </location>
</feature>
<evidence type="ECO:0000256" key="1">
    <source>
        <dbReference type="SAM" id="MobiDB-lite"/>
    </source>
</evidence>
<feature type="compositionally biased region" description="Basic and acidic residues" evidence="1">
    <location>
        <begin position="239"/>
        <end position="256"/>
    </location>
</feature>
<feature type="region of interest" description="Disordered" evidence="1">
    <location>
        <begin position="235"/>
        <end position="277"/>
    </location>
</feature>
<feature type="region of interest" description="Disordered" evidence="1">
    <location>
        <begin position="767"/>
        <end position="806"/>
    </location>
</feature>
<evidence type="ECO:0000313" key="3">
    <source>
        <dbReference type="Proteomes" id="UP000324629"/>
    </source>
</evidence>
<keyword evidence="3" id="KW-1185">Reference proteome</keyword>
<organism evidence="2 3">
    <name type="scientific">Paragonimus westermani</name>
    <dbReference type="NCBI Taxonomy" id="34504"/>
    <lineage>
        <taxon>Eukaryota</taxon>
        <taxon>Metazoa</taxon>
        <taxon>Spiralia</taxon>
        <taxon>Lophotrochozoa</taxon>
        <taxon>Platyhelminthes</taxon>
        <taxon>Trematoda</taxon>
        <taxon>Digenea</taxon>
        <taxon>Plagiorchiida</taxon>
        <taxon>Troglotremata</taxon>
        <taxon>Troglotrematidae</taxon>
        <taxon>Paragonimus</taxon>
    </lineage>
</organism>
<dbReference type="AlphaFoldDB" id="A0A5J4NAT7"/>
<name>A0A5J4NAT7_9TREM</name>
<feature type="compositionally biased region" description="Polar residues" evidence="1">
    <location>
        <begin position="551"/>
        <end position="561"/>
    </location>
</feature>
<dbReference type="EMBL" id="QNGE01004727">
    <property type="protein sequence ID" value="KAA3672605.1"/>
    <property type="molecule type" value="Genomic_DNA"/>
</dbReference>
<accession>A0A5J4NAT7</accession>
<reference evidence="2 3" key="1">
    <citation type="journal article" date="2019" name="Gigascience">
        <title>Whole-genome sequence of the oriental lung fluke Paragonimus westermani.</title>
        <authorList>
            <person name="Oey H."/>
            <person name="Zakrzewski M."/>
            <person name="Narain K."/>
            <person name="Devi K.R."/>
            <person name="Agatsuma T."/>
            <person name="Nawaratna S."/>
            <person name="Gobert G.N."/>
            <person name="Jones M.K."/>
            <person name="Ragan M.A."/>
            <person name="McManus D.P."/>
            <person name="Krause L."/>
        </authorList>
    </citation>
    <scope>NUCLEOTIDE SEQUENCE [LARGE SCALE GENOMIC DNA]</scope>
    <source>
        <strain evidence="2 3">IND2009</strain>
    </source>
</reference>
<feature type="compositionally biased region" description="Low complexity" evidence="1">
    <location>
        <begin position="770"/>
        <end position="783"/>
    </location>
</feature>
<feature type="compositionally biased region" description="Polar residues" evidence="1">
    <location>
        <begin position="257"/>
        <end position="271"/>
    </location>
</feature>
<proteinExistence type="predicted"/>
<protein>
    <submittedName>
        <fullName evidence="2">Uncharacterized protein</fullName>
    </submittedName>
</protein>
<comment type="caution">
    <text evidence="2">The sequence shown here is derived from an EMBL/GenBank/DDBJ whole genome shotgun (WGS) entry which is preliminary data.</text>
</comment>
<gene>
    <name evidence="2" type="ORF">DEA37_0015002</name>
</gene>
<feature type="compositionally biased region" description="Polar residues" evidence="1">
    <location>
        <begin position="532"/>
        <end position="543"/>
    </location>
</feature>
<dbReference type="Proteomes" id="UP000324629">
    <property type="component" value="Unassembled WGS sequence"/>
</dbReference>
<sequence length="940" mass="104098">MACELVEARLPACKRKISWSPELSCTEDSNFNDCICDSVNIYSRSHDNKLFQEFPHPPSSPTVAESVTHSEFENLFQSNQSDQSINHGRKIATCVSLSESQESLLTDLVRNQLSVLSLCDNSDTLQQVITCWADSHEITDSDGEHEISPKSKKAIPVPVNVRQTYFRECFEPIHNSLPQRNSSSSFKYCKNKGTAVEAVYKRWSVCERPHAGQVAQAANTWEQYFNPSRRLSQVSVKSSRMDGAPHHRLETSDKAKPNSTSQTDGENSTNDILLHAPPNVSRTHKTTEQRDAQVFSTISSLDEFILMPASGLLATYLNHNGTAMKSTPYNVTSITDEPQRSVSTDSIARISDVSSSTITFSDSRTPTEEFPGTINPIALADLKTNIFDKLLPVSQTQVEADVLQPRRSRNLNTPAMTRRPLSITVQRHRIHASRSPTITSSNQDWLSDPMQLLVRPVGNATAQHAQQEVHTLPTQTALRERPAGVEDRTFDQSEQAAAFNQLPSISPTESAAKLTASKLRRRVTVHTYTGQASLGTTDGQSVDSRWHNFHTVPSSATNGFRPSSDFPDNNVARTLKSLTTTTTPRLNNQPQVVIQSRSLIKMESTSCEADKTSVVVQRANKCKGIYKKSLAQGQNADCISGLAKSSDTIIEPATVKATVLSPAAQRYEQHVQALVAKRHHDTQPSPLWQSRPFGEQQADAEYTLEDRRLLTDQHFGLQKPKLAYETVQARADGVATIDPEAWQEKIGLITRWQHEVNNAMRARKTDLDDLTPSSDSCSCSLNPPSDPSTIRNDNSALSKHPPPYLPPSYRTGDVTSFLTPLQSYDIHAPTASYQATVRTPVEPTREYEHFPYEPRTGYGEVTSSYQIELQPSIEVNPHFPVKGKFTNIITGEQEAFAPLTGPSDCWHLQSVGNRFVPCPIQTVYPGSPRSPSAEVPTSAG</sequence>
<evidence type="ECO:0000313" key="2">
    <source>
        <dbReference type="EMBL" id="KAA3672605.1"/>
    </source>
</evidence>